<organism evidence="2 3">
    <name type="scientific">Seonamhaeicola maritimus</name>
    <dbReference type="NCBI Taxonomy" id="2591822"/>
    <lineage>
        <taxon>Bacteria</taxon>
        <taxon>Pseudomonadati</taxon>
        <taxon>Bacteroidota</taxon>
        <taxon>Flavobacteriia</taxon>
        <taxon>Flavobacteriales</taxon>
        <taxon>Flavobacteriaceae</taxon>
    </lineage>
</organism>
<name>A0A5C7GH40_9FLAO</name>
<dbReference type="PANTHER" id="PTHR46361:SF3">
    <property type="entry name" value="ELECTRON CARRIER_ PROTEIN DISULFIDE OXIDOREDUCTASE"/>
    <property type="match status" value="1"/>
</dbReference>
<protein>
    <submittedName>
        <fullName evidence="2">DUF547 domain-containing protein</fullName>
    </submittedName>
</protein>
<dbReference type="RefSeq" id="WP_147767536.1">
    <property type="nucleotide sequence ID" value="NZ_VRKQ01000010.1"/>
</dbReference>
<dbReference type="EMBL" id="VRKQ01000010">
    <property type="protein sequence ID" value="TXG36611.1"/>
    <property type="molecule type" value="Genomic_DNA"/>
</dbReference>
<reference evidence="2 3" key="1">
    <citation type="submission" date="2019-08" db="EMBL/GenBank/DDBJ databases">
        <title>Seonamhaeicola sediminis sp. nov., isolated from marine sediment.</title>
        <authorList>
            <person name="Cao W.R."/>
        </authorList>
    </citation>
    <scope>NUCLEOTIDE SEQUENCE [LARGE SCALE GENOMIC DNA]</scope>
    <source>
        <strain evidence="2 3">1505</strain>
    </source>
</reference>
<gene>
    <name evidence="2" type="ORF">FUA22_08470</name>
</gene>
<dbReference type="Pfam" id="PF04784">
    <property type="entry name" value="DUF547"/>
    <property type="match status" value="1"/>
</dbReference>
<comment type="caution">
    <text evidence="2">The sequence shown here is derived from an EMBL/GenBank/DDBJ whole genome shotgun (WGS) entry which is preliminary data.</text>
</comment>
<dbReference type="InterPro" id="IPR006869">
    <property type="entry name" value="DUF547"/>
</dbReference>
<keyword evidence="3" id="KW-1185">Reference proteome</keyword>
<proteinExistence type="predicted"/>
<evidence type="ECO:0000313" key="3">
    <source>
        <dbReference type="Proteomes" id="UP000321080"/>
    </source>
</evidence>
<dbReference type="OrthoDB" id="526867at2"/>
<evidence type="ECO:0000313" key="2">
    <source>
        <dbReference type="EMBL" id="TXG36611.1"/>
    </source>
</evidence>
<accession>A0A5C7GH40</accession>
<dbReference type="Proteomes" id="UP000321080">
    <property type="component" value="Unassembled WGS sequence"/>
</dbReference>
<evidence type="ECO:0000259" key="1">
    <source>
        <dbReference type="Pfam" id="PF04784"/>
    </source>
</evidence>
<feature type="domain" description="DUF547" evidence="1">
    <location>
        <begin position="127"/>
        <end position="230"/>
    </location>
</feature>
<dbReference type="PANTHER" id="PTHR46361">
    <property type="entry name" value="ELECTRON CARRIER/ PROTEIN DISULFIDE OXIDOREDUCTASE"/>
    <property type="match status" value="1"/>
</dbReference>
<sequence length="291" mass="34453">MRFLCLLFIICCFASCKVNKDIIAKEETEKTTINAEKTADGIVEVIKDTIEIPIEETQKVNTENHEFNQIVTKRTISSHDLWNELLQKYVSEDGKVDYQGLKSEKEDFYGYIHILNLIYQHESFNILSQKQKLAYWINAYNVFTVDLILRNHPVKSIKNIKNPWKQRYWKLGDKWYNLDEIEHQILRKMDEPRIHFAINCASISCPKLQNKAFTQVNLEEQLTKATNDFLNDSSKNNLSKDKIHISKLFQWFAKDFKKKGSLIDFLNQYSKFQISNKAKKSFMDYNWDLNE</sequence>
<dbReference type="AlphaFoldDB" id="A0A5C7GH40"/>